<dbReference type="RefSeq" id="XP_001298278.1">
    <property type="nucleotide sequence ID" value="XM_001298277.1"/>
</dbReference>
<dbReference type="Proteomes" id="UP000001542">
    <property type="component" value="Unassembled WGS sequence"/>
</dbReference>
<dbReference type="VEuPathDB" id="TrichDB:TVAGG3_0911820"/>
<accession>A2GBX0</accession>
<proteinExistence type="predicted"/>
<name>A2GBX0_TRIV3</name>
<dbReference type="EMBL" id="DS114973">
    <property type="protein sequence ID" value="EAX85348.1"/>
    <property type="molecule type" value="Genomic_DNA"/>
</dbReference>
<reference evidence="1" key="2">
    <citation type="journal article" date="2007" name="Science">
        <title>Draft genome sequence of the sexually transmitted pathogen Trichomonas vaginalis.</title>
        <authorList>
            <person name="Carlton J.M."/>
            <person name="Hirt R.P."/>
            <person name="Silva J.C."/>
            <person name="Delcher A.L."/>
            <person name="Schatz M."/>
            <person name="Zhao Q."/>
            <person name="Wortman J.R."/>
            <person name="Bidwell S.L."/>
            <person name="Alsmark U.C.M."/>
            <person name="Besteiro S."/>
            <person name="Sicheritz-Ponten T."/>
            <person name="Noel C.J."/>
            <person name="Dacks J.B."/>
            <person name="Foster P.G."/>
            <person name="Simillion C."/>
            <person name="Van de Peer Y."/>
            <person name="Miranda-Saavedra D."/>
            <person name="Barton G.J."/>
            <person name="Westrop G.D."/>
            <person name="Mueller S."/>
            <person name="Dessi D."/>
            <person name="Fiori P.L."/>
            <person name="Ren Q."/>
            <person name="Paulsen I."/>
            <person name="Zhang H."/>
            <person name="Bastida-Corcuera F.D."/>
            <person name="Simoes-Barbosa A."/>
            <person name="Brown M.T."/>
            <person name="Hayes R.D."/>
            <person name="Mukherjee M."/>
            <person name="Okumura C.Y."/>
            <person name="Schneider R."/>
            <person name="Smith A.J."/>
            <person name="Vanacova S."/>
            <person name="Villalvazo M."/>
            <person name="Haas B.J."/>
            <person name="Pertea M."/>
            <person name="Feldblyum T.V."/>
            <person name="Utterback T.R."/>
            <person name="Shu C.L."/>
            <person name="Osoegawa K."/>
            <person name="de Jong P.J."/>
            <person name="Hrdy I."/>
            <person name="Horvathova L."/>
            <person name="Zubacova Z."/>
            <person name="Dolezal P."/>
            <person name="Malik S.B."/>
            <person name="Logsdon J.M. Jr."/>
            <person name="Henze K."/>
            <person name="Gupta A."/>
            <person name="Wang C.C."/>
            <person name="Dunne R.L."/>
            <person name="Upcroft J.A."/>
            <person name="Upcroft P."/>
            <person name="White O."/>
            <person name="Salzberg S.L."/>
            <person name="Tang P."/>
            <person name="Chiu C.-H."/>
            <person name="Lee Y.-S."/>
            <person name="Embley T.M."/>
            <person name="Coombs G.H."/>
            <person name="Mottram J.C."/>
            <person name="Tachezy J."/>
            <person name="Fraser-Liggett C.M."/>
            <person name="Johnson P.J."/>
        </authorList>
    </citation>
    <scope>NUCLEOTIDE SEQUENCE [LARGE SCALE GENOMIC DNA]</scope>
    <source>
        <strain evidence="1">G3</strain>
    </source>
</reference>
<dbReference type="AlphaFoldDB" id="A2GBX0"/>
<dbReference type="VEuPathDB" id="TrichDB:TVAG_385470"/>
<dbReference type="InParanoid" id="A2GBX0"/>
<reference evidence="1" key="1">
    <citation type="submission" date="2006-10" db="EMBL/GenBank/DDBJ databases">
        <authorList>
            <person name="Amadeo P."/>
            <person name="Zhao Q."/>
            <person name="Wortman J."/>
            <person name="Fraser-Liggett C."/>
            <person name="Carlton J."/>
        </authorList>
    </citation>
    <scope>NUCLEOTIDE SEQUENCE</scope>
    <source>
        <strain evidence="1">G3</strain>
    </source>
</reference>
<sequence length="173" mass="20404">MNENIIVYEDLKIKSIKDIVIPKPFEVLVSVEDHFYNLCQENFGETTKFFEQFIREGPGETHYDNFQYLFQFFNNNPLVEPKSDNLYFQLLQTLVEIFKPTLRTQYNTDYKIACKADLNSLFQEEKDGFDSSDSEESGFSDELTQIIRNDDVSKFQQFLSQIRTLFHCSPQSI</sequence>
<evidence type="ECO:0000313" key="1">
    <source>
        <dbReference type="EMBL" id="EAX85348.1"/>
    </source>
</evidence>
<keyword evidence="2" id="KW-1185">Reference proteome</keyword>
<dbReference type="KEGG" id="tva:4742986"/>
<evidence type="ECO:0000313" key="2">
    <source>
        <dbReference type="Proteomes" id="UP000001542"/>
    </source>
</evidence>
<organism evidence="1 2">
    <name type="scientific">Trichomonas vaginalis (strain ATCC PRA-98 / G3)</name>
    <dbReference type="NCBI Taxonomy" id="412133"/>
    <lineage>
        <taxon>Eukaryota</taxon>
        <taxon>Metamonada</taxon>
        <taxon>Parabasalia</taxon>
        <taxon>Trichomonadida</taxon>
        <taxon>Trichomonadidae</taxon>
        <taxon>Trichomonas</taxon>
    </lineage>
</organism>
<gene>
    <name evidence="1" type="ORF">TVAG_385470</name>
</gene>
<protein>
    <submittedName>
        <fullName evidence="1">Uncharacterized protein</fullName>
    </submittedName>
</protein>